<evidence type="ECO:0000256" key="1">
    <source>
        <dbReference type="SAM" id="Phobius"/>
    </source>
</evidence>
<feature type="transmembrane region" description="Helical" evidence="1">
    <location>
        <begin position="39"/>
        <end position="60"/>
    </location>
</feature>
<keyword evidence="3" id="KW-1185">Reference proteome</keyword>
<protein>
    <submittedName>
        <fullName evidence="2">DUF1295 domain-containing protein</fullName>
    </submittedName>
</protein>
<dbReference type="Pfam" id="PF06966">
    <property type="entry name" value="DUF1295"/>
    <property type="match status" value="1"/>
</dbReference>
<keyword evidence="1" id="KW-0812">Transmembrane</keyword>
<dbReference type="EMBL" id="RPFW01000002">
    <property type="protein sequence ID" value="TVZ04820.1"/>
    <property type="molecule type" value="Genomic_DNA"/>
</dbReference>
<keyword evidence="1" id="KW-0472">Membrane</keyword>
<dbReference type="AlphaFoldDB" id="A0A6P2C101"/>
<dbReference type="RefSeq" id="WP_145852528.1">
    <property type="nucleotide sequence ID" value="NZ_RPFW01000002.1"/>
</dbReference>
<keyword evidence="1" id="KW-1133">Transmembrane helix</keyword>
<dbReference type="PANTHER" id="PTHR32251:SF17">
    <property type="entry name" value="STEROID 5-ALPHA REDUCTASE C-TERMINAL DOMAIN-CONTAINING PROTEIN"/>
    <property type="match status" value="1"/>
</dbReference>
<evidence type="ECO:0000313" key="2">
    <source>
        <dbReference type="EMBL" id="TVZ04820.1"/>
    </source>
</evidence>
<dbReference type="InterPro" id="IPR010721">
    <property type="entry name" value="UstE-like"/>
</dbReference>
<evidence type="ECO:0000313" key="3">
    <source>
        <dbReference type="Proteomes" id="UP000460272"/>
    </source>
</evidence>
<dbReference type="PANTHER" id="PTHR32251">
    <property type="entry name" value="3-OXO-5-ALPHA-STEROID 4-DEHYDROGENASE"/>
    <property type="match status" value="1"/>
</dbReference>
<dbReference type="Gene3D" id="1.20.120.1630">
    <property type="match status" value="1"/>
</dbReference>
<sequence>MTAGSFGLTALITAGALLVLVAVTFTVGARTGRHSVMDVSWGAGIAVAGAAGFLASAGHGDPVRRLLLFGAAVIWGIRLAVHVAVRARGAGEDPRYRELLDRAPGNRNSYALRVVYLPQLLSLYLACLPLPAGMVQRGPAGAVTAIGSVLWLVGFCFETVGDWQLARFRADPAHRGKIMDRGLWRYTRHPNYFGDACMWWGLFLISYAAPIQLLTVISPLLMTFVLTRGTGQRLTDNRMARSRPDYADYAARTSGFIPLPRRRSRASR</sequence>
<gene>
    <name evidence="2" type="ORF">EAS64_09215</name>
</gene>
<comment type="caution">
    <text evidence="2">The sequence shown here is derived from an EMBL/GenBank/DDBJ whole genome shotgun (WGS) entry which is preliminary data.</text>
</comment>
<feature type="transmembrane region" description="Helical" evidence="1">
    <location>
        <begin position="198"/>
        <end position="226"/>
    </location>
</feature>
<dbReference type="PROSITE" id="PS50244">
    <property type="entry name" value="S5A_REDUCTASE"/>
    <property type="match status" value="1"/>
</dbReference>
<feature type="transmembrane region" description="Helical" evidence="1">
    <location>
        <begin position="66"/>
        <end position="89"/>
    </location>
</feature>
<reference evidence="2 3" key="1">
    <citation type="submission" date="2018-11" db="EMBL/GenBank/DDBJ databases">
        <title>Trebonia kvetii gen.nov., sp.nov., a novel acidophilic actinobacterium, and proposal of the new actinobacterial family Treboniaceae fam. nov.</title>
        <authorList>
            <person name="Rapoport D."/>
            <person name="Sagova-Mareckova M."/>
            <person name="Sedlacek I."/>
            <person name="Provaznik J."/>
            <person name="Kralova S."/>
            <person name="Pavlinic D."/>
            <person name="Benes V."/>
            <person name="Kopecky J."/>
        </authorList>
    </citation>
    <scope>NUCLEOTIDE SEQUENCE [LARGE SCALE GENOMIC DNA]</scope>
    <source>
        <strain evidence="2 3">15Tr583</strain>
    </source>
</reference>
<accession>A0A6P2C101</accession>
<feature type="transmembrane region" description="Helical" evidence="1">
    <location>
        <begin position="110"/>
        <end position="132"/>
    </location>
</feature>
<dbReference type="GO" id="GO:0016020">
    <property type="term" value="C:membrane"/>
    <property type="evidence" value="ECO:0007669"/>
    <property type="project" value="TreeGrafter"/>
</dbReference>
<organism evidence="2 3">
    <name type="scientific">Trebonia kvetii</name>
    <dbReference type="NCBI Taxonomy" id="2480626"/>
    <lineage>
        <taxon>Bacteria</taxon>
        <taxon>Bacillati</taxon>
        <taxon>Actinomycetota</taxon>
        <taxon>Actinomycetes</taxon>
        <taxon>Streptosporangiales</taxon>
        <taxon>Treboniaceae</taxon>
        <taxon>Trebonia</taxon>
    </lineage>
</organism>
<dbReference type="OrthoDB" id="9779233at2"/>
<feature type="transmembrane region" description="Helical" evidence="1">
    <location>
        <begin position="6"/>
        <end position="27"/>
    </location>
</feature>
<proteinExistence type="predicted"/>
<dbReference type="Proteomes" id="UP000460272">
    <property type="component" value="Unassembled WGS sequence"/>
</dbReference>
<name>A0A6P2C101_9ACTN</name>